<dbReference type="RefSeq" id="XP_007920404.1">
    <property type="nucleotide sequence ID" value="XM_007922213.1"/>
</dbReference>
<name>N1Q6E0_PSEFD</name>
<evidence type="ECO:0000313" key="2">
    <source>
        <dbReference type="Proteomes" id="UP000016932"/>
    </source>
</evidence>
<keyword evidence="2" id="KW-1185">Reference proteome</keyword>
<dbReference type="GeneID" id="19341146"/>
<dbReference type="VEuPathDB" id="FungiDB:MYCFIDRAFT_75704"/>
<protein>
    <submittedName>
        <fullName evidence="1">Uncharacterized protein</fullName>
    </submittedName>
</protein>
<dbReference type="HOGENOM" id="CLU_1555939_0_0_1"/>
<dbReference type="KEGG" id="pfj:MYCFIDRAFT_75704"/>
<reference evidence="1 2" key="1">
    <citation type="journal article" date="2012" name="PLoS Pathog.">
        <title>Diverse lifestyles and strategies of plant pathogenesis encoded in the genomes of eighteen Dothideomycetes fungi.</title>
        <authorList>
            <person name="Ohm R.A."/>
            <person name="Feau N."/>
            <person name="Henrissat B."/>
            <person name="Schoch C.L."/>
            <person name="Horwitz B.A."/>
            <person name="Barry K.W."/>
            <person name="Condon B.J."/>
            <person name="Copeland A.C."/>
            <person name="Dhillon B."/>
            <person name="Glaser F."/>
            <person name="Hesse C.N."/>
            <person name="Kosti I."/>
            <person name="LaButti K."/>
            <person name="Lindquist E.A."/>
            <person name="Lucas S."/>
            <person name="Salamov A.A."/>
            <person name="Bradshaw R.E."/>
            <person name="Ciuffetti L."/>
            <person name="Hamelin R.C."/>
            <person name="Kema G.H.J."/>
            <person name="Lawrence C."/>
            <person name="Scott J.A."/>
            <person name="Spatafora J.W."/>
            <person name="Turgeon B.G."/>
            <person name="de Wit P.J.G.M."/>
            <person name="Zhong S."/>
            <person name="Goodwin S.B."/>
            <person name="Grigoriev I.V."/>
        </authorList>
    </citation>
    <scope>NUCLEOTIDE SEQUENCE [LARGE SCALE GENOMIC DNA]</scope>
    <source>
        <strain evidence="1 2">CIRAD86</strain>
    </source>
</reference>
<evidence type="ECO:0000313" key="1">
    <source>
        <dbReference type="EMBL" id="EME87874.1"/>
    </source>
</evidence>
<sequence length="172" mass="20638">MPPLDAFNRRFDNLMRNRTEFFIDHFLERYFLAISLPQMSANEPTHYELAERCARIRTEINACEKQRLSAQQGELSIRADASAVIKMVEKIRTREPWSYQNLVFFRQLYEDFHDRVYQPFLQTHRAPWGEVDRLWQVQDCLADVETALMSIRIPQRRRRLRPPRALAAKQKK</sequence>
<proteinExistence type="predicted"/>
<organism evidence="1 2">
    <name type="scientific">Pseudocercospora fijiensis (strain CIRAD86)</name>
    <name type="common">Black leaf streak disease fungus</name>
    <name type="synonym">Mycosphaerella fijiensis</name>
    <dbReference type="NCBI Taxonomy" id="383855"/>
    <lineage>
        <taxon>Eukaryota</taxon>
        <taxon>Fungi</taxon>
        <taxon>Dikarya</taxon>
        <taxon>Ascomycota</taxon>
        <taxon>Pezizomycotina</taxon>
        <taxon>Dothideomycetes</taxon>
        <taxon>Dothideomycetidae</taxon>
        <taxon>Mycosphaerellales</taxon>
        <taxon>Mycosphaerellaceae</taxon>
        <taxon>Pseudocercospora</taxon>
    </lineage>
</organism>
<dbReference type="AlphaFoldDB" id="N1Q6E0"/>
<dbReference type="EMBL" id="KB446555">
    <property type="protein sequence ID" value="EME87874.1"/>
    <property type="molecule type" value="Genomic_DNA"/>
</dbReference>
<dbReference type="Proteomes" id="UP000016932">
    <property type="component" value="Unassembled WGS sequence"/>
</dbReference>
<gene>
    <name evidence="1" type="ORF">MYCFIDRAFT_75704</name>
</gene>
<accession>N1Q6E0</accession>